<dbReference type="AlphaFoldDB" id="A0A6V7TT05"/>
<reference evidence="1 2" key="1">
    <citation type="submission" date="2020-08" db="EMBL/GenBank/DDBJ databases">
        <authorList>
            <person name="Koutsovoulos G."/>
            <person name="Danchin GJ E."/>
        </authorList>
    </citation>
    <scope>NUCLEOTIDE SEQUENCE [LARGE SCALE GENOMIC DNA]</scope>
</reference>
<proteinExistence type="predicted"/>
<sequence>MIFLFCVLEFLPLTLLNIKKILIQLYMSFIGIYSIRNTVYEYTVYEHQECHGIQKIKN</sequence>
<evidence type="ECO:0000313" key="1">
    <source>
        <dbReference type="EMBL" id="CAD2133411.1"/>
    </source>
</evidence>
<accession>A0A6V7TT05</accession>
<protein>
    <submittedName>
        <fullName evidence="1">Uncharacterized protein</fullName>
    </submittedName>
</protein>
<name>A0A6V7TT05_MELEN</name>
<dbReference type="EMBL" id="CAJEWN010000013">
    <property type="protein sequence ID" value="CAD2133411.1"/>
    <property type="molecule type" value="Genomic_DNA"/>
</dbReference>
<gene>
    <name evidence="1" type="ORF">MENT_LOCUS4018</name>
</gene>
<dbReference type="Proteomes" id="UP000580250">
    <property type="component" value="Unassembled WGS sequence"/>
</dbReference>
<organism evidence="1 2">
    <name type="scientific">Meloidogyne enterolobii</name>
    <name type="common">Root-knot nematode worm</name>
    <name type="synonym">Meloidogyne mayaguensis</name>
    <dbReference type="NCBI Taxonomy" id="390850"/>
    <lineage>
        <taxon>Eukaryota</taxon>
        <taxon>Metazoa</taxon>
        <taxon>Ecdysozoa</taxon>
        <taxon>Nematoda</taxon>
        <taxon>Chromadorea</taxon>
        <taxon>Rhabditida</taxon>
        <taxon>Tylenchina</taxon>
        <taxon>Tylenchomorpha</taxon>
        <taxon>Tylenchoidea</taxon>
        <taxon>Meloidogynidae</taxon>
        <taxon>Meloidogyninae</taxon>
        <taxon>Meloidogyne</taxon>
    </lineage>
</organism>
<comment type="caution">
    <text evidence="1">The sequence shown here is derived from an EMBL/GenBank/DDBJ whole genome shotgun (WGS) entry which is preliminary data.</text>
</comment>
<evidence type="ECO:0000313" key="2">
    <source>
        <dbReference type="Proteomes" id="UP000580250"/>
    </source>
</evidence>